<evidence type="ECO:0000313" key="1">
    <source>
        <dbReference type="EMBL" id="SPZ85576.1"/>
    </source>
</evidence>
<keyword evidence="1" id="KW-0808">Transferase</keyword>
<protein>
    <submittedName>
        <fullName evidence="1">Predicted nucleotidyltransferase</fullName>
    </submittedName>
</protein>
<gene>
    <name evidence="1" type="ORF">NCTC11343_02138</name>
    <name evidence="2" type="ORF">SPHINGO8BC_60152</name>
</gene>
<sequence>MTIDELRKNGLILFEAVVGSRAYGLATASSDTDIKGVFYLPLEDYLGGQYTAQVANASNDEVYYELGRFVELLSKSNPTVLELLASPADCIVYRDPIMEQFKMQEFITREAVMTFAQYAMVQVRKAKGLNKKINNPMDHERKNLLEFCFIIAGNGSLPLSAWLSRRHWKQENCGLAKIEHAKGMYALYYDQTQTLGYKGVVANLDSNEVSCSSIAKGQTLCAYLCVNYESYSSYCKAYNEYFSWVSARNEARFEGTMDHGQGYDAKNMMHTIRLLQQAKEIVSKKKLQIQRPNREELLRIKNGAYSYEELFVWSQKLFQEVEELCLHSLFPVAPDQVKLKHQLVDMRKRLYHVKI</sequence>
<dbReference type="GeneID" id="97181098"/>
<evidence type="ECO:0000313" key="4">
    <source>
        <dbReference type="Proteomes" id="UP000432350"/>
    </source>
</evidence>
<organism evidence="1 3">
    <name type="scientific">Sphingobacterium multivorum</name>
    <dbReference type="NCBI Taxonomy" id="28454"/>
    <lineage>
        <taxon>Bacteria</taxon>
        <taxon>Pseudomonadati</taxon>
        <taxon>Bacteroidota</taxon>
        <taxon>Sphingobacteriia</taxon>
        <taxon>Sphingobacteriales</taxon>
        <taxon>Sphingobacteriaceae</taxon>
        <taxon>Sphingobacterium</taxon>
    </lineage>
</organism>
<dbReference type="GO" id="GO:0016740">
    <property type="term" value="F:transferase activity"/>
    <property type="evidence" value="ECO:0007669"/>
    <property type="project" value="UniProtKB-KW"/>
</dbReference>
<dbReference type="Proteomes" id="UP000251241">
    <property type="component" value="Unassembled WGS sequence"/>
</dbReference>
<dbReference type="PANTHER" id="PTHR34817:SF1">
    <property type="entry name" value="NUCLEOTIDYLTRANSFERASE"/>
    <property type="match status" value="1"/>
</dbReference>
<accession>A0A654DDS8</accession>
<evidence type="ECO:0000313" key="3">
    <source>
        <dbReference type="Proteomes" id="UP000251241"/>
    </source>
</evidence>
<dbReference type="RefSeq" id="WP_070566416.1">
    <property type="nucleotide sequence ID" value="NZ_CP068086.1"/>
</dbReference>
<accession>A0A2X2J1N9</accession>
<name>A0A2X2J1N9_SPHMU</name>
<proteinExistence type="predicted"/>
<dbReference type="EMBL" id="CABWMV010000025">
    <property type="protein sequence ID" value="VXD04115.1"/>
    <property type="molecule type" value="Genomic_DNA"/>
</dbReference>
<dbReference type="Proteomes" id="UP000432350">
    <property type="component" value="Unassembled WGS sequence"/>
</dbReference>
<dbReference type="InterPro" id="IPR018775">
    <property type="entry name" value="RlaP"/>
</dbReference>
<dbReference type="EMBL" id="UAUU01000008">
    <property type="protein sequence ID" value="SPZ85576.1"/>
    <property type="molecule type" value="Genomic_DNA"/>
</dbReference>
<reference evidence="1 3" key="1">
    <citation type="submission" date="2018-06" db="EMBL/GenBank/DDBJ databases">
        <authorList>
            <consortium name="Pathogen Informatics"/>
            <person name="Doyle S."/>
        </authorList>
    </citation>
    <scope>NUCLEOTIDE SEQUENCE [LARGE SCALE GENOMIC DNA]</scope>
    <source>
        <strain evidence="1 3">NCTC11343</strain>
    </source>
</reference>
<evidence type="ECO:0000313" key="2">
    <source>
        <dbReference type="EMBL" id="VXD04115.1"/>
    </source>
</evidence>
<dbReference type="AlphaFoldDB" id="A0A2X2J1N9"/>
<reference evidence="2 4" key="2">
    <citation type="submission" date="2019-10" db="EMBL/GenBank/DDBJ databases">
        <authorList>
            <person name="Karimi E."/>
        </authorList>
    </citation>
    <scope>NUCLEOTIDE SEQUENCE [LARGE SCALE GENOMIC DNA]</scope>
    <source>
        <strain evidence="2">Sphingobacterium sp. 8BC</strain>
    </source>
</reference>
<dbReference type="PANTHER" id="PTHR34817">
    <property type="entry name" value="NUCLEOTIDYLTRANSFERASE"/>
    <property type="match status" value="1"/>
</dbReference>
<dbReference type="Pfam" id="PF10127">
    <property type="entry name" value="RlaP"/>
    <property type="match status" value="1"/>
</dbReference>